<dbReference type="Pfam" id="PF11148">
    <property type="entry name" value="DUF2922"/>
    <property type="match status" value="1"/>
</dbReference>
<evidence type="ECO:0000313" key="2">
    <source>
        <dbReference type="Proteomes" id="UP000189761"/>
    </source>
</evidence>
<sequence>MEVIVLKTLELQFTTDDNKTARISIEAPIEPVDTDQVKAAMADIIESNVFRTSNGSAYMELKGARLIENNITEIMID</sequence>
<organism evidence="1 2">
    <name type="scientific">Heyndrickxia oleronia</name>
    <dbReference type="NCBI Taxonomy" id="38875"/>
    <lineage>
        <taxon>Bacteria</taxon>
        <taxon>Bacillati</taxon>
        <taxon>Bacillota</taxon>
        <taxon>Bacilli</taxon>
        <taxon>Bacillales</taxon>
        <taxon>Bacillaceae</taxon>
        <taxon>Heyndrickxia</taxon>
    </lineage>
</organism>
<dbReference type="InterPro" id="IPR021321">
    <property type="entry name" value="DUF2922"/>
</dbReference>
<dbReference type="AlphaFoldDB" id="A0A8E2LFA0"/>
<proteinExistence type="predicted"/>
<accession>A0A8E2LFA0</accession>
<evidence type="ECO:0008006" key="3">
    <source>
        <dbReference type="Google" id="ProtNLM"/>
    </source>
</evidence>
<keyword evidence="2" id="KW-1185">Reference proteome</keyword>
<dbReference type="EMBL" id="MTLA01000024">
    <property type="protein sequence ID" value="OOP69970.1"/>
    <property type="molecule type" value="Genomic_DNA"/>
</dbReference>
<reference evidence="1 2" key="1">
    <citation type="submission" date="2017-01" db="EMBL/GenBank/DDBJ databases">
        <title>Draft genome sequence of Bacillus oleronius.</title>
        <authorList>
            <person name="Allam M."/>
        </authorList>
    </citation>
    <scope>NUCLEOTIDE SEQUENCE [LARGE SCALE GENOMIC DNA]</scope>
    <source>
        <strain evidence="1 2">DSM 9356</strain>
    </source>
</reference>
<name>A0A8E2LFA0_9BACI</name>
<evidence type="ECO:0000313" key="1">
    <source>
        <dbReference type="EMBL" id="OOP69970.1"/>
    </source>
</evidence>
<comment type="caution">
    <text evidence="1">The sequence shown here is derived from an EMBL/GenBank/DDBJ whole genome shotgun (WGS) entry which is preliminary data.</text>
</comment>
<dbReference type="Proteomes" id="UP000189761">
    <property type="component" value="Unassembled WGS sequence"/>
</dbReference>
<protein>
    <recommendedName>
        <fullName evidence="3">DUF2922 domain-containing protein</fullName>
    </recommendedName>
</protein>
<gene>
    <name evidence="1" type="ORF">BWZ43_02265</name>
</gene>